<evidence type="ECO:0000313" key="3">
    <source>
        <dbReference type="Proteomes" id="UP001224644"/>
    </source>
</evidence>
<evidence type="ECO:0000313" key="2">
    <source>
        <dbReference type="EMBL" id="MDN3592385.1"/>
    </source>
</evidence>
<proteinExistence type="predicted"/>
<organism evidence="2 3">
    <name type="scientific">Methylobacterium adhaesivum</name>
    <dbReference type="NCBI Taxonomy" id="333297"/>
    <lineage>
        <taxon>Bacteria</taxon>
        <taxon>Pseudomonadati</taxon>
        <taxon>Pseudomonadota</taxon>
        <taxon>Alphaproteobacteria</taxon>
        <taxon>Hyphomicrobiales</taxon>
        <taxon>Methylobacteriaceae</taxon>
        <taxon>Methylobacterium</taxon>
    </lineage>
</organism>
<accession>A0ABT8BLJ0</accession>
<dbReference type="EMBL" id="JAUFPX010000017">
    <property type="protein sequence ID" value="MDN3592385.1"/>
    <property type="molecule type" value="Genomic_DNA"/>
</dbReference>
<evidence type="ECO:0008006" key="4">
    <source>
        <dbReference type="Google" id="ProtNLM"/>
    </source>
</evidence>
<keyword evidence="3" id="KW-1185">Reference proteome</keyword>
<reference evidence="3" key="1">
    <citation type="journal article" date="2019" name="Int. J. Syst. Evol. Microbiol.">
        <title>The Global Catalogue of Microorganisms (GCM) 10K type strain sequencing project: providing services to taxonomists for standard genome sequencing and annotation.</title>
        <authorList>
            <consortium name="The Broad Institute Genomics Platform"/>
            <consortium name="The Broad Institute Genome Sequencing Center for Infectious Disease"/>
            <person name="Wu L."/>
            <person name="Ma J."/>
        </authorList>
    </citation>
    <scope>NUCLEOTIDE SEQUENCE [LARGE SCALE GENOMIC DNA]</scope>
    <source>
        <strain evidence="3">CECT 7069</strain>
    </source>
</reference>
<dbReference type="Proteomes" id="UP001224644">
    <property type="component" value="Unassembled WGS sequence"/>
</dbReference>
<gene>
    <name evidence="2" type="ORF">QWZ12_17470</name>
</gene>
<feature type="region of interest" description="Disordered" evidence="1">
    <location>
        <begin position="176"/>
        <end position="215"/>
    </location>
</feature>
<dbReference type="RefSeq" id="WP_238226905.1">
    <property type="nucleotide sequence ID" value="NZ_BPQD01000020.1"/>
</dbReference>
<feature type="compositionally biased region" description="Acidic residues" evidence="1">
    <location>
        <begin position="198"/>
        <end position="215"/>
    </location>
</feature>
<evidence type="ECO:0000256" key="1">
    <source>
        <dbReference type="SAM" id="MobiDB-lite"/>
    </source>
</evidence>
<comment type="caution">
    <text evidence="2">The sequence shown here is derived from an EMBL/GenBank/DDBJ whole genome shotgun (WGS) entry which is preliminary data.</text>
</comment>
<protein>
    <recommendedName>
        <fullName evidence="4">DNA-binding protein</fullName>
    </recommendedName>
</protein>
<sequence length="215" mass="23295">MTAQPAKRRYTRLNEAEWAEAEAVWASGAASLPELSHRFGTSERGLQARFARRGIEKGQAAKALAAQVVARVAEEQAAQVGTLAERATTIREATYAHAVKVEGMIVARLDAAAADPAQTFAAAAAIKMLTNAASALERLHSLKRSALGISDDDVNDDEIPVLVIRDMTDTEIEDMRNKQDEEDALNGSFIDIRPDMSSQEDDDVVIEDGDEEDDV</sequence>
<name>A0ABT8BLJ0_9HYPH</name>